<dbReference type="SMART" id="SM00482">
    <property type="entry name" value="POLAc"/>
    <property type="match status" value="1"/>
</dbReference>
<organism evidence="16 17">
    <name type="scientific">Actinomadura chokoriensis</name>
    <dbReference type="NCBI Taxonomy" id="454156"/>
    <lineage>
        <taxon>Bacteria</taxon>
        <taxon>Bacillati</taxon>
        <taxon>Actinomycetota</taxon>
        <taxon>Actinomycetes</taxon>
        <taxon>Streptosporangiales</taxon>
        <taxon>Thermomonosporaceae</taxon>
        <taxon>Actinomadura</taxon>
    </lineage>
</organism>
<gene>
    <name evidence="12 16" type="primary">polA</name>
    <name evidence="16" type="ORF">SM436_34415</name>
</gene>
<accession>A0ABV4R992</accession>
<dbReference type="NCBIfam" id="TIGR00593">
    <property type="entry name" value="pola"/>
    <property type="match status" value="1"/>
</dbReference>
<proteinExistence type="inferred from homology"/>
<evidence type="ECO:0000256" key="4">
    <source>
        <dbReference type="ARBA" id="ARBA00022705"/>
    </source>
</evidence>
<dbReference type="Pfam" id="PF01367">
    <property type="entry name" value="5_3_exonuc"/>
    <property type="match status" value="1"/>
</dbReference>
<keyword evidence="4 12" id="KW-0235">DNA replication</keyword>
<keyword evidence="2 12" id="KW-0808">Transferase</keyword>
<comment type="function">
    <text evidence="12">In addition to polymerase activity, this DNA polymerase exhibits 5'-3' exonuclease activity.</text>
</comment>
<dbReference type="Gene3D" id="3.30.420.10">
    <property type="entry name" value="Ribonuclease H-like superfamily/Ribonuclease H"/>
    <property type="match status" value="1"/>
</dbReference>
<keyword evidence="17" id="KW-1185">Reference proteome</keyword>
<dbReference type="GO" id="GO:0003887">
    <property type="term" value="F:DNA-directed DNA polymerase activity"/>
    <property type="evidence" value="ECO:0007669"/>
    <property type="project" value="UniProtKB-EC"/>
</dbReference>
<comment type="catalytic activity">
    <reaction evidence="10 12">
        <text>DNA(n) + a 2'-deoxyribonucleoside 5'-triphosphate = DNA(n+1) + diphosphate</text>
        <dbReference type="Rhea" id="RHEA:22508"/>
        <dbReference type="Rhea" id="RHEA-COMP:17339"/>
        <dbReference type="Rhea" id="RHEA-COMP:17340"/>
        <dbReference type="ChEBI" id="CHEBI:33019"/>
        <dbReference type="ChEBI" id="CHEBI:61560"/>
        <dbReference type="ChEBI" id="CHEBI:173112"/>
        <dbReference type="EC" id="2.7.7.7"/>
    </reaction>
</comment>
<evidence type="ECO:0000313" key="17">
    <source>
        <dbReference type="Proteomes" id="UP001569904"/>
    </source>
</evidence>
<dbReference type="InterPro" id="IPR054690">
    <property type="entry name" value="DNA_polI_exonuclease"/>
</dbReference>
<dbReference type="SUPFAM" id="SSF88723">
    <property type="entry name" value="PIN domain-like"/>
    <property type="match status" value="1"/>
</dbReference>
<keyword evidence="7 12" id="KW-0239">DNA-directed DNA polymerase</keyword>
<evidence type="ECO:0000256" key="2">
    <source>
        <dbReference type="ARBA" id="ARBA00022679"/>
    </source>
</evidence>
<dbReference type="NCBIfam" id="NF004397">
    <property type="entry name" value="PRK05755.1"/>
    <property type="match status" value="1"/>
</dbReference>
<keyword evidence="8 12" id="KW-0238">DNA-binding</keyword>
<evidence type="ECO:0000313" key="16">
    <source>
        <dbReference type="EMBL" id="MFA1558813.1"/>
    </source>
</evidence>
<keyword evidence="12" id="KW-0378">Hydrolase</keyword>
<dbReference type="PANTHER" id="PTHR10133">
    <property type="entry name" value="DNA POLYMERASE I"/>
    <property type="match status" value="1"/>
</dbReference>
<evidence type="ECO:0000256" key="5">
    <source>
        <dbReference type="ARBA" id="ARBA00022763"/>
    </source>
</evidence>
<evidence type="ECO:0000256" key="10">
    <source>
        <dbReference type="ARBA" id="ARBA00049244"/>
    </source>
</evidence>
<keyword evidence="5 12" id="KW-0227">DNA damage</keyword>
<dbReference type="InterPro" id="IPR002298">
    <property type="entry name" value="DNA_polymerase_A"/>
</dbReference>
<dbReference type="SMART" id="SM00279">
    <property type="entry name" value="HhH2"/>
    <property type="match status" value="1"/>
</dbReference>
<comment type="caution">
    <text evidence="16">The sequence shown here is derived from an EMBL/GenBank/DDBJ whole genome shotgun (WGS) entry which is preliminary data.</text>
</comment>
<dbReference type="Pfam" id="PF00476">
    <property type="entry name" value="DNA_pol_A"/>
    <property type="match status" value="1"/>
</dbReference>
<evidence type="ECO:0000256" key="13">
    <source>
        <dbReference type="SAM" id="MobiDB-lite"/>
    </source>
</evidence>
<dbReference type="InterPro" id="IPR012337">
    <property type="entry name" value="RNaseH-like_sf"/>
</dbReference>
<dbReference type="InterPro" id="IPR020045">
    <property type="entry name" value="DNA_polI_H3TH"/>
</dbReference>
<dbReference type="SUPFAM" id="SSF56672">
    <property type="entry name" value="DNA/RNA polymerases"/>
    <property type="match status" value="1"/>
</dbReference>
<keyword evidence="3 12" id="KW-0548">Nucleotidyltransferase</keyword>
<dbReference type="PANTHER" id="PTHR10133:SF27">
    <property type="entry name" value="DNA POLYMERASE NU"/>
    <property type="match status" value="1"/>
</dbReference>
<feature type="domain" description="5'-3' exonuclease" evidence="14">
    <location>
        <begin position="3"/>
        <end position="265"/>
    </location>
</feature>
<evidence type="ECO:0000256" key="6">
    <source>
        <dbReference type="ARBA" id="ARBA00022839"/>
    </source>
</evidence>
<dbReference type="InterPro" id="IPR036397">
    <property type="entry name" value="RNaseH_sf"/>
</dbReference>
<dbReference type="InterPro" id="IPR001098">
    <property type="entry name" value="DNA-dir_DNA_pol_A_palm_dom"/>
</dbReference>
<dbReference type="InterPro" id="IPR018320">
    <property type="entry name" value="DNA_polymerase_1"/>
</dbReference>
<dbReference type="SUPFAM" id="SSF53098">
    <property type="entry name" value="Ribonuclease H-like"/>
    <property type="match status" value="1"/>
</dbReference>
<evidence type="ECO:0000259" key="15">
    <source>
        <dbReference type="SMART" id="SM00482"/>
    </source>
</evidence>
<dbReference type="Gene3D" id="1.10.150.20">
    <property type="entry name" value="5' to 3' exonuclease, C-terminal subdomain"/>
    <property type="match status" value="2"/>
</dbReference>
<dbReference type="Gene3D" id="3.30.70.370">
    <property type="match status" value="1"/>
</dbReference>
<dbReference type="SUPFAM" id="SSF47807">
    <property type="entry name" value="5' to 3' exonuclease, C-terminal subdomain"/>
    <property type="match status" value="1"/>
</dbReference>
<sequence>MTDRPRLLLLDGHSLAYRAFYALPVENFTTTAGQPTNVVYGFANMLANVLRDERPTHAAVAFDVARRTFRTEAFPEYKATRARSPEEFGSQLAVLDRLLAAMSVPVVRAPGYEADDVIATLATAAEADGMSVLIVTGDRDVLQLVSEDVTVLYFYRTASEMIRYTPEAVQEKYGLTPAQYPDFAALRGDPSDNLPSIPGIGQKTAARWVREFGSLDALLERAGEVKGKAGEKLRAALDSVRLNRRLTELVRDVDLPVAPADLRRGPYDLTAFTTLLDELEFRNASLRQRLFAADPGGGRPPDAAGAEPVRGRELGPDELAGWLRARATGLTGLAADCTWARGAGDIARIALATGDGYAASFEPSDLTEGDERAFAAWLADPDRPKALHDVKSLLRVFGERGWRLDGIATDTAMAAYLLLPGLAAYGIADLAGRHLGRRPPEDGAAGLMLSARAVLDLAGRFAADLASTGMDGVLRDVELPLSDLLARAERAGIHVDAALLGELERHFADAMERAADEAAEIAGRRFNPGSTKQLQEVLFGELGLPRTKKIKSGYSTDLDALTWLATQTDNGLPQVLLRHRDQARLRTTVAGLIREIGADGRIHTTFQQTVAATGRLTSTEPNLQVIPVRTEEGRRIRRAFLPGAGFESLLTADYGQLELRVMAHLSQDPTLLAAFESGEDLHATMAARVFQVAPDAVTPDMRRKIKAMSYGLAYGLSAFGLARQLGVPMAEARPLMDAYFARLGGVRDYLDHVVAEARVTGHTRTILGRRRYLPHLTSDDRQRRETAERMALNAPIQGSAADIVKIAMLRVDEALTAAGLRSRLLLQVHDEIVLEVAPGERDAVERIVHDRMTTAYPLTVGLEVAIGVGADWNAAAH</sequence>
<dbReference type="Pfam" id="PF02739">
    <property type="entry name" value="5_3_exonuc_N"/>
    <property type="match status" value="1"/>
</dbReference>
<reference evidence="16 17" key="1">
    <citation type="submission" date="2023-11" db="EMBL/GenBank/DDBJ databases">
        <title>Actinomadura monticuli sp. nov., isolated from volcanic ash.</title>
        <authorList>
            <person name="Lee S.D."/>
            <person name="Yang H."/>
            <person name="Kim I.S."/>
        </authorList>
    </citation>
    <scope>NUCLEOTIDE SEQUENCE [LARGE SCALE GENOMIC DNA]</scope>
    <source>
        <strain evidence="16 17">DSM 45346</strain>
    </source>
</reference>
<evidence type="ECO:0000259" key="14">
    <source>
        <dbReference type="SMART" id="SM00475"/>
    </source>
</evidence>
<comment type="similarity">
    <text evidence="1 12">Belongs to the DNA polymerase type-A family.</text>
</comment>
<dbReference type="Gene3D" id="3.40.50.1010">
    <property type="entry name" value="5'-nuclease"/>
    <property type="match status" value="1"/>
</dbReference>
<evidence type="ECO:0000256" key="3">
    <source>
        <dbReference type="ARBA" id="ARBA00022695"/>
    </source>
</evidence>
<keyword evidence="6 12" id="KW-0269">Exonuclease</keyword>
<protein>
    <recommendedName>
        <fullName evidence="11 12">DNA polymerase I</fullName>
        <ecNumber evidence="11 12">2.7.7.7</ecNumber>
    </recommendedName>
</protein>
<evidence type="ECO:0000256" key="12">
    <source>
        <dbReference type="RuleBase" id="RU004460"/>
    </source>
</evidence>
<keyword evidence="9 12" id="KW-0234">DNA repair</keyword>
<dbReference type="InterPro" id="IPR036279">
    <property type="entry name" value="5-3_exonuclease_C_sf"/>
</dbReference>
<evidence type="ECO:0000256" key="9">
    <source>
        <dbReference type="ARBA" id="ARBA00023204"/>
    </source>
</evidence>
<dbReference type="InterPro" id="IPR029060">
    <property type="entry name" value="PIN-like_dom_sf"/>
</dbReference>
<feature type="region of interest" description="Disordered" evidence="13">
    <location>
        <begin position="291"/>
        <end position="311"/>
    </location>
</feature>
<dbReference type="RefSeq" id="WP_371945829.1">
    <property type="nucleotide sequence ID" value="NZ_JAXCEH010000035.1"/>
</dbReference>
<dbReference type="InterPro" id="IPR043502">
    <property type="entry name" value="DNA/RNA_pol_sf"/>
</dbReference>
<dbReference type="SMART" id="SM00475">
    <property type="entry name" value="53EXOc"/>
    <property type="match status" value="1"/>
</dbReference>
<dbReference type="CDD" id="cd08637">
    <property type="entry name" value="DNA_pol_A_pol_I_C"/>
    <property type="match status" value="1"/>
</dbReference>
<dbReference type="PRINTS" id="PR00868">
    <property type="entry name" value="DNAPOLI"/>
</dbReference>
<dbReference type="CDD" id="cd09898">
    <property type="entry name" value="H3TH_53EXO"/>
    <property type="match status" value="1"/>
</dbReference>
<evidence type="ECO:0000256" key="11">
    <source>
        <dbReference type="NCBIfam" id="TIGR00593"/>
    </source>
</evidence>
<dbReference type="InterPro" id="IPR020046">
    <property type="entry name" value="5-3_exonucl_a-hlix_arch_N"/>
</dbReference>
<keyword evidence="6 12" id="KW-0540">Nuclease</keyword>
<dbReference type="CDD" id="cd09859">
    <property type="entry name" value="PIN_53EXO"/>
    <property type="match status" value="1"/>
</dbReference>
<dbReference type="InterPro" id="IPR002421">
    <property type="entry name" value="5-3_exonuclease"/>
</dbReference>
<dbReference type="EMBL" id="JAXCEH010000035">
    <property type="protein sequence ID" value="MFA1558813.1"/>
    <property type="molecule type" value="Genomic_DNA"/>
</dbReference>
<evidence type="ECO:0000256" key="7">
    <source>
        <dbReference type="ARBA" id="ARBA00022932"/>
    </source>
</evidence>
<evidence type="ECO:0000256" key="8">
    <source>
        <dbReference type="ARBA" id="ARBA00023125"/>
    </source>
</evidence>
<feature type="domain" description="DNA-directed DNA polymerase family A palm" evidence="15">
    <location>
        <begin position="633"/>
        <end position="840"/>
    </location>
</feature>
<dbReference type="EC" id="2.7.7.7" evidence="11 12"/>
<dbReference type="Pfam" id="PF22619">
    <property type="entry name" value="DNA_polI_exo1"/>
    <property type="match status" value="1"/>
</dbReference>
<dbReference type="Gene3D" id="1.20.1060.10">
    <property type="entry name" value="Taq DNA Polymerase, Chain T, domain 4"/>
    <property type="match status" value="1"/>
</dbReference>
<dbReference type="InterPro" id="IPR008918">
    <property type="entry name" value="HhH2"/>
</dbReference>
<name>A0ABV4R992_9ACTN</name>
<dbReference type="CDD" id="cd06140">
    <property type="entry name" value="DNA_polA_I_Bacillus_like_exo"/>
    <property type="match status" value="1"/>
</dbReference>
<evidence type="ECO:0000256" key="1">
    <source>
        <dbReference type="ARBA" id="ARBA00007705"/>
    </source>
</evidence>
<dbReference type="Proteomes" id="UP001569904">
    <property type="component" value="Unassembled WGS sequence"/>
</dbReference>